<dbReference type="GO" id="GO:0016052">
    <property type="term" value="P:carbohydrate catabolic process"/>
    <property type="evidence" value="ECO:0007669"/>
    <property type="project" value="InterPro"/>
</dbReference>
<dbReference type="Proteomes" id="UP000078240">
    <property type="component" value="Unassembled WGS sequence"/>
</dbReference>
<feature type="region of interest" description="Disordered" evidence="11">
    <location>
        <begin position="403"/>
        <end position="436"/>
    </location>
</feature>
<dbReference type="GO" id="GO:0009272">
    <property type="term" value="P:fungal-type cell wall biogenesis"/>
    <property type="evidence" value="ECO:0007669"/>
    <property type="project" value="TreeGrafter"/>
</dbReference>
<dbReference type="PANTHER" id="PTHR12145:SF36">
    <property type="entry name" value="MANNAN ENDO-1,6-ALPHA-MANNOSIDASE DCW1"/>
    <property type="match status" value="1"/>
</dbReference>
<keyword evidence="6 10" id="KW-0378">Hydrolase</keyword>
<reference evidence="14 15" key="1">
    <citation type="submission" date="2016-01" db="EMBL/GenBank/DDBJ databases">
        <title>Biosynthesis of antibiotic leucinostatins and their inhibition on Phytophthora in bio-control Purpureocillium lilacinum.</title>
        <authorList>
            <person name="Wang G."/>
            <person name="Liu Z."/>
            <person name="Lin R."/>
            <person name="Li E."/>
            <person name="Mao Z."/>
            <person name="Ling J."/>
            <person name="Yin W."/>
            <person name="Xie B."/>
        </authorList>
    </citation>
    <scope>NUCLEOTIDE SEQUENCE [LARGE SCALE GENOMIC DNA]</scope>
    <source>
        <strain evidence="14">PLBJ-1</strain>
    </source>
</reference>
<evidence type="ECO:0000256" key="11">
    <source>
        <dbReference type="SAM" id="MobiDB-lite"/>
    </source>
</evidence>
<feature type="chain" id="PRO_5008103032" description="Mannan endo-1,6-alpha-mannosidase" evidence="13">
    <location>
        <begin position="28"/>
        <end position="472"/>
    </location>
</feature>
<dbReference type="InterPro" id="IPR014480">
    <property type="entry name" value="Mannan-1_6-alpha_mannosidase"/>
</dbReference>
<comment type="catalytic activity">
    <reaction evidence="1 10">
        <text>Random hydrolysis of (1-&gt;6)-alpha-D-mannosidic linkages in unbranched (1-&gt;6)-mannans.</text>
        <dbReference type="EC" id="3.2.1.101"/>
    </reaction>
</comment>
<evidence type="ECO:0000256" key="9">
    <source>
        <dbReference type="ARBA" id="ARBA00023295"/>
    </source>
</evidence>
<evidence type="ECO:0000256" key="6">
    <source>
        <dbReference type="ARBA" id="ARBA00022801"/>
    </source>
</evidence>
<comment type="caution">
    <text evidence="14">The sequence shown here is derived from an EMBL/GenBank/DDBJ whole genome shotgun (WGS) entry which is preliminary data.</text>
</comment>
<evidence type="ECO:0000256" key="10">
    <source>
        <dbReference type="PIRNR" id="PIRNR016302"/>
    </source>
</evidence>
<dbReference type="AlphaFoldDB" id="A0A179GX56"/>
<keyword evidence="8" id="KW-0325">Glycoprotein</keyword>
<sequence length="472" mass="50626">MRSLVSPGVAVAAVASALLSITGRAAAEDASPFSLDSEDDIRTTAGLIAWDMMQYYKGNLTGATPGILPGPPPGGDYYWWEAGAMWGTLIDYWAWSGDSSYNDLIMAAMQWQVGPHDDFMPPNVTASLGNDDQAFWGMSAMLAAESKFPDPPSDKPQWLALAQAVFNTQAAADRHDDLCGGGLHWQIYSVNKGYNYKNSIANGCFFNLGARLYRYTGNKTYLDWAVKTWDWMDQVGFIDNSSYAIYDGADSNKACKELNRAEFSYNNAIFAQGAAFIYNTGEPIWKQRTEKLVQYGLKTFFPQGVAVEISCENAGTCTTDMLTFKGFLHRWYAVITQIVPSTAATIAPVLKNSTAAAIRQCTGAALGRQCGFKWASGAYDGKTGAGQQMSVLAAVSAQLIGSARGPVTDKSGGTSKGNPNAGSGGDKGPQEPLRPVTTADRVGAGLVTFTFVALAGGVFAWMMLDTHQGSVK</sequence>
<dbReference type="SUPFAM" id="SSF48208">
    <property type="entry name" value="Six-hairpin glycosidases"/>
    <property type="match status" value="1"/>
</dbReference>
<keyword evidence="12" id="KW-0812">Transmembrane</keyword>
<keyword evidence="5 13" id="KW-0732">Signal</keyword>
<evidence type="ECO:0000256" key="1">
    <source>
        <dbReference type="ARBA" id="ARBA00001452"/>
    </source>
</evidence>
<feature type="signal peptide" evidence="13">
    <location>
        <begin position="1"/>
        <end position="27"/>
    </location>
</feature>
<evidence type="ECO:0000256" key="4">
    <source>
        <dbReference type="ARBA" id="ARBA00012350"/>
    </source>
</evidence>
<dbReference type="InterPro" id="IPR005198">
    <property type="entry name" value="Glyco_hydro_76"/>
</dbReference>
<accession>A0A179GX56</accession>
<feature type="transmembrane region" description="Helical" evidence="12">
    <location>
        <begin position="442"/>
        <end position="464"/>
    </location>
</feature>
<evidence type="ECO:0000256" key="5">
    <source>
        <dbReference type="ARBA" id="ARBA00022729"/>
    </source>
</evidence>
<keyword evidence="12" id="KW-1133">Transmembrane helix</keyword>
<dbReference type="EC" id="3.2.1.101" evidence="4 10"/>
<dbReference type="EMBL" id="LSBH01000003">
    <property type="protein sequence ID" value="OAQ81870.1"/>
    <property type="molecule type" value="Genomic_DNA"/>
</dbReference>
<dbReference type="InterPro" id="IPR008928">
    <property type="entry name" value="6-hairpin_glycosidase_sf"/>
</dbReference>
<comment type="similarity">
    <text evidence="3 10">Belongs to the glycosyl hydrolase 76 family.</text>
</comment>
<evidence type="ECO:0000256" key="8">
    <source>
        <dbReference type="ARBA" id="ARBA00023180"/>
    </source>
</evidence>
<proteinExistence type="inferred from homology"/>
<evidence type="ECO:0000313" key="15">
    <source>
        <dbReference type="Proteomes" id="UP000078240"/>
    </source>
</evidence>
<name>A0A179GX56_PURLI</name>
<evidence type="ECO:0000313" key="14">
    <source>
        <dbReference type="EMBL" id="OAQ81870.1"/>
    </source>
</evidence>
<dbReference type="GO" id="GO:0012505">
    <property type="term" value="C:endomembrane system"/>
    <property type="evidence" value="ECO:0007669"/>
    <property type="project" value="UniProtKB-SubCell"/>
</dbReference>
<dbReference type="PIRSF" id="PIRSF016302">
    <property type="entry name" value="Man_a_manosd"/>
    <property type="match status" value="1"/>
</dbReference>
<evidence type="ECO:0000256" key="13">
    <source>
        <dbReference type="SAM" id="SignalP"/>
    </source>
</evidence>
<dbReference type="FunFam" id="1.50.10.20:FF:000006">
    <property type="entry name" value="Mannan endo-1,6-alpha-mannosidase"/>
    <property type="match status" value="1"/>
</dbReference>
<protein>
    <recommendedName>
        <fullName evidence="4 10">Mannan endo-1,6-alpha-mannosidase</fullName>
        <ecNumber evidence="4 10">3.2.1.101</ecNumber>
    </recommendedName>
</protein>
<dbReference type="Gene3D" id="1.50.10.20">
    <property type="match status" value="1"/>
</dbReference>
<evidence type="ECO:0000256" key="2">
    <source>
        <dbReference type="ARBA" id="ARBA00004308"/>
    </source>
</evidence>
<evidence type="ECO:0000256" key="12">
    <source>
        <dbReference type="SAM" id="Phobius"/>
    </source>
</evidence>
<evidence type="ECO:0000256" key="3">
    <source>
        <dbReference type="ARBA" id="ARBA00009699"/>
    </source>
</evidence>
<comment type="subcellular location">
    <subcellularLocation>
        <location evidence="2">Endomembrane system</location>
    </subcellularLocation>
</comment>
<keyword evidence="9 10" id="KW-0326">Glycosidase</keyword>
<organism evidence="14 15">
    <name type="scientific">Purpureocillium lilacinum</name>
    <name type="common">Paecilomyces lilacinus</name>
    <dbReference type="NCBI Taxonomy" id="33203"/>
    <lineage>
        <taxon>Eukaryota</taxon>
        <taxon>Fungi</taxon>
        <taxon>Dikarya</taxon>
        <taxon>Ascomycota</taxon>
        <taxon>Pezizomycotina</taxon>
        <taxon>Sordariomycetes</taxon>
        <taxon>Hypocreomycetidae</taxon>
        <taxon>Hypocreales</taxon>
        <taxon>Ophiocordycipitaceae</taxon>
        <taxon>Purpureocillium</taxon>
    </lineage>
</organism>
<dbReference type="GO" id="GO:0008496">
    <property type="term" value="F:mannan endo-1,6-alpha-mannosidase activity"/>
    <property type="evidence" value="ECO:0007669"/>
    <property type="project" value="UniProtKB-UniRule"/>
</dbReference>
<dbReference type="Pfam" id="PF03663">
    <property type="entry name" value="Glyco_hydro_76"/>
    <property type="match status" value="1"/>
</dbReference>
<evidence type="ECO:0000256" key="7">
    <source>
        <dbReference type="ARBA" id="ARBA00023136"/>
    </source>
</evidence>
<keyword evidence="7 12" id="KW-0472">Membrane</keyword>
<gene>
    <name evidence="14" type="ORF">VFPBJ_04454</name>
</gene>
<dbReference type="PANTHER" id="PTHR12145">
    <property type="entry name" value="MANNAN ENDO-1,6-ALPHA-MANNOSIDASE DCW1"/>
    <property type="match status" value="1"/>
</dbReference>
<feature type="compositionally biased region" description="Polar residues" evidence="11">
    <location>
        <begin position="411"/>
        <end position="421"/>
    </location>
</feature>